<feature type="compositionally biased region" description="Basic and acidic residues" evidence="1">
    <location>
        <begin position="19"/>
        <end position="36"/>
    </location>
</feature>
<evidence type="ECO:0000313" key="4">
    <source>
        <dbReference type="Proteomes" id="UP000193560"/>
    </source>
</evidence>
<feature type="region of interest" description="Disordered" evidence="1">
    <location>
        <begin position="1"/>
        <end position="285"/>
    </location>
</feature>
<feature type="compositionally biased region" description="Basic and acidic residues" evidence="1">
    <location>
        <begin position="109"/>
        <end position="120"/>
    </location>
</feature>
<dbReference type="GO" id="GO:0005634">
    <property type="term" value="C:nucleus"/>
    <property type="evidence" value="ECO:0007669"/>
    <property type="project" value="TreeGrafter"/>
</dbReference>
<dbReference type="OrthoDB" id="5390558at2759"/>
<protein>
    <recommendedName>
        <fullName evidence="2">Hyaluronan/mRNA-binding protein domain-containing protein</fullName>
    </recommendedName>
</protein>
<dbReference type="PANTHER" id="PTHR12299:SF17">
    <property type="entry name" value="AT19571P-RELATED"/>
    <property type="match status" value="1"/>
</dbReference>
<proteinExistence type="predicted"/>
<feature type="compositionally biased region" description="Gly residues" evidence="1">
    <location>
        <begin position="254"/>
        <end position="268"/>
    </location>
</feature>
<dbReference type="SMART" id="SM01233">
    <property type="entry name" value="HABP4_PAI-RBP1"/>
    <property type="match status" value="1"/>
</dbReference>
<feature type="compositionally biased region" description="Basic and acidic residues" evidence="1">
    <location>
        <begin position="177"/>
        <end position="197"/>
    </location>
</feature>
<comment type="caution">
    <text evidence="3">The sequence shown here is derived from an EMBL/GenBank/DDBJ whole genome shotgun (WGS) entry which is preliminary data.</text>
</comment>
<accession>A0A1X2I3C5</accession>
<dbReference type="Gene3D" id="6.10.140.1040">
    <property type="match status" value="1"/>
</dbReference>
<feature type="compositionally biased region" description="Gly residues" evidence="1">
    <location>
        <begin position="237"/>
        <end position="246"/>
    </location>
</feature>
<dbReference type="STRING" id="90262.A0A1X2I3C5"/>
<feature type="domain" description="Hyaluronan/mRNA-binding protein" evidence="2">
    <location>
        <begin position="91"/>
        <end position="181"/>
    </location>
</feature>
<feature type="compositionally biased region" description="Basic and acidic residues" evidence="1">
    <location>
        <begin position="54"/>
        <end position="86"/>
    </location>
</feature>
<dbReference type="GO" id="GO:0005737">
    <property type="term" value="C:cytoplasm"/>
    <property type="evidence" value="ECO:0007669"/>
    <property type="project" value="TreeGrafter"/>
</dbReference>
<reference evidence="3 4" key="1">
    <citation type="submission" date="2016-07" db="EMBL/GenBank/DDBJ databases">
        <title>Pervasive Adenine N6-methylation of Active Genes in Fungi.</title>
        <authorList>
            <consortium name="DOE Joint Genome Institute"/>
            <person name="Mondo S.J."/>
            <person name="Dannebaum R.O."/>
            <person name="Kuo R.C."/>
            <person name="Labutti K."/>
            <person name="Haridas S."/>
            <person name="Kuo A."/>
            <person name="Salamov A."/>
            <person name="Ahrendt S.R."/>
            <person name="Lipzen A."/>
            <person name="Sullivan W."/>
            <person name="Andreopoulos W.B."/>
            <person name="Clum A."/>
            <person name="Lindquist E."/>
            <person name="Daum C."/>
            <person name="Ramamoorthy G.K."/>
            <person name="Gryganskyi A."/>
            <person name="Culley D."/>
            <person name="Magnuson J.K."/>
            <person name="James T.Y."/>
            <person name="O'Malley M.A."/>
            <person name="Stajich J.E."/>
            <person name="Spatafora J.W."/>
            <person name="Visel A."/>
            <person name="Grigoriev I.V."/>
        </authorList>
    </citation>
    <scope>NUCLEOTIDE SEQUENCE [LARGE SCALE GENOMIC DNA]</scope>
    <source>
        <strain evidence="3 4">NRRL 1336</strain>
    </source>
</reference>
<feature type="compositionally biased region" description="Basic and acidic residues" evidence="1">
    <location>
        <begin position="218"/>
        <end position="228"/>
    </location>
</feature>
<dbReference type="PANTHER" id="PTHR12299">
    <property type="entry name" value="HYALURONIC ACID-BINDING PROTEIN 4"/>
    <property type="match status" value="1"/>
</dbReference>
<evidence type="ECO:0000313" key="3">
    <source>
        <dbReference type="EMBL" id="ORZ08406.1"/>
    </source>
</evidence>
<evidence type="ECO:0000256" key="1">
    <source>
        <dbReference type="SAM" id="MobiDB-lite"/>
    </source>
</evidence>
<evidence type="ECO:0000259" key="2">
    <source>
        <dbReference type="SMART" id="SM01233"/>
    </source>
</evidence>
<keyword evidence="4" id="KW-1185">Reference proteome</keyword>
<dbReference type="Proteomes" id="UP000193560">
    <property type="component" value="Unassembled WGS sequence"/>
</dbReference>
<name>A0A1X2I3C5_9FUNG</name>
<dbReference type="GO" id="GO:0003723">
    <property type="term" value="F:RNA binding"/>
    <property type="evidence" value="ECO:0007669"/>
    <property type="project" value="InterPro"/>
</dbReference>
<dbReference type="EMBL" id="MCGE01000031">
    <property type="protein sequence ID" value="ORZ08406.1"/>
    <property type="molecule type" value="Genomic_DNA"/>
</dbReference>
<dbReference type="AlphaFoldDB" id="A0A1X2I3C5"/>
<dbReference type="InterPro" id="IPR006861">
    <property type="entry name" value="HABP4_PAIRBP1-bd"/>
</dbReference>
<gene>
    <name evidence="3" type="ORF">BCR42DRAFT_455582</name>
</gene>
<dbReference type="InterPro" id="IPR039764">
    <property type="entry name" value="HABP4/SERBP1-like"/>
</dbReference>
<sequence>MAFSQNRFGALLEGEDNAEVDKLGNIKPSDNDERPVARPRRTHQPAMSPPSRRARGDQESFDTLHKEPHKPDDIERKGRDARRHGAEAAYRGRQYDRRSGEVNPFGTKKKNDQSWGHLEESQVDAATDGLAPNDPDAAEGTSDLRAKQQEEEENVMTLDEYMKNRSPPKHSLPPPREANDGKEDPKWKDGVVVHRADDDDYYSGKDASNKSRTRARKEKVFIDIDPPRHQPQSSRGRGFGRGGGGDRGGRGGRGRGNGRGGARGGRGGRNQNVNLSDANAFPTLG</sequence>
<organism evidence="3 4">
    <name type="scientific">Absidia repens</name>
    <dbReference type="NCBI Taxonomy" id="90262"/>
    <lineage>
        <taxon>Eukaryota</taxon>
        <taxon>Fungi</taxon>
        <taxon>Fungi incertae sedis</taxon>
        <taxon>Mucoromycota</taxon>
        <taxon>Mucoromycotina</taxon>
        <taxon>Mucoromycetes</taxon>
        <taxon>Mucorales</taxon>
        <taxon>Cunninghamellaceae</taxon>
        <taxon>Absidia</taxon>
    </lineage>
</organism>